<feature type="transmembrane region" description="Helical" evidence="1">
    <location>
        <begin position="177"/>
        <end position="198"/>
    </location>
</feature>
<dbReference type="GeneID" id="5016891"/>
<dbReference type="InParanoid" id="A0BYT9"/>
<dbReference type="KEGG" id="ptm:GSPATT00033559001"/>
<dbReference type="Proteomes" id="UP000000600">
    <property type="component" value="Unassembled WGS sequence"/>
</dbReference>
<dbReference type="OMA" id="RSNTNTY"/>
<keyword evidence="1" id="KW-0812">Transmembrane</keyword>
<keyword evidence="1" id="KW-1133">Transmembrane helix</keyword>
<evidence type="ECO:0008006" key="4">
    <source>
        <dbReference type="Google" id="ProtNLM"/>
    </source>
</evidence>
<gene>
    <name evidence="2" type="ORF">GSPATT00033559001</name>
</gene>
<keyword evidence="3" id="KW-1185">Reference proteome</keyword>
<dbReference type="EMBL" id="CT868028">
    <property type="protein sequence ID" value="CAK63706.1"/>
    <property type="molecule type" value="Genomic_DNA"/>
</dbReference>
<evidence type="ECO:0000313" key="3">
    <source>
        <dbReference type="Proteomes" id="UP000000600"/>
    </source>
</evidence>
<dbReference type="HOGENOM" id="CLU_035774_0_0_1"/>
<dbReference type="AlphaFoldDB" id="A0BYT9"/>
<sequence>MKLNNRRNYWKERKKRKLNLNWISQQSRSNTNTYSHLIRHFKEKQNQNMVNQDRLEFQQNDETHSEHDKFLVFESKIFQLPFIHIEIPAPLLKDVQRPPNIKPEDIEKVLKQIDKLFPKSIFPIKASAKSQEKQQQQQQQVNKEKVSDDVETRYIVFEKHQVDNVFQLIQKSEMVKLIGLFLHLSYWLVFGVTLPIQIQTLTKKQMYIQMMEIIESFQSFYAPKLWMHLIMPMILVSLKMATEYLYKNHYIIFFEKPRTEINTPGNIAMDKIFHFADRLFDQNNLFCRFIFLESSKQKKIGNDAKFMHKRIFGVSPYLDIMIQNPQNSRTRAIIAKQRDIDIRDKILTIGERKLTQTMPPILRQQSTKEEKDKIEIAQKAKMFSVVLSRMQQDFEKVLKEKEVLKLKQIQC</sequence>
<dbReference type="eggNOG" id="ENOG502RCRF">
    <property type="taxonomic scope" value="Eukaryota"/>
</dbReference>
<dbReference type="STRING" id="5888.A0BYT9"/>
<protein>
    <recommendedName>
        <fullName evidence="4">Transmembrane protein</fullName>
    </recommendedName>
</protein>
<reference evidence="2 3" key="1">
    <citation type="journal article" date="2006" name="Nature">
        <title>Global trends of whole-genome duplications revealed by the ciliate Paramecium tetraurelia.</title>
        <authorList>
            <consortium name="Genoscope"/>
            <person name="Aury J.-M."/>
            <person name="Jaillon O."/>
            <person name="Duret L."/>
            <person name="Noel B."/>
            <person name="Jubin C."/>
            <person name="Porcel B.M."/>
            <person name="Segurens B."/>
            <person name="Daubin V."/>
            <person name="Anthouard V."/>
            <person name="Aiach N."/>
            <person name="Arnaiz O."/>
            <person name="Billaut A."/>
            <person name="Beisson J."/>
            <person name="Blanc I."/>
            <person name="Bouhouche K."/>
            <person name="Camara F."/>
            <person name="Duharcourt S."/>
            <person name="Guigo R."/>
            <person name="Gogendeau D."/>
            <person name="Katinka M."/>
            <person name="Keller A.-M."/>
            <person name="Kissmehl R."/>
            <person name="Klotz C."/>
            <person name="Koll F."/>
            <person name="Le Moue A."/>
            <person name="Lepere C."/>
            <person name="Malinsky S."/>
            <person name="Nowacki M."/>
            <person name="Nowak J.K."/>
            <person name="Plattner H."/>
            <person name="Poulain J."/>
            <person name="Ruiz F."/>
            <person name="Serrano V."/>
            <person name="Zagulski M."/>
            <person name="Dessen P."/>
            <person name="Betermier M."/>
            <person name="Weissenbach J."/>
            <person name="Scarpelli C."/>
            <person name="Schachter V."/>
            <person name="Sperling L."/>
            <person name="Meyer E."/>
            <person name="Cohen J."/>
            <person name="Wincker P."/>
        </authorList>
    </citation>
    <scope>NUCLEOTIDE SEQUENCE [LARGE SCALE GENOMIC DNA]</scope>
    <source>
        <strain evidence="2 3">Stock d4-2</strain>
    </source>
</reference>
<evidence type="ECO:0000256" key="1">
    <source>
        <dbReference type="SAM" id="Phobius"/>
    </source>
</evidence>
<dbReference type="OrthoDB" id="159675at2759"/>
<organism evidence="2 3">
    <name type="scientific">Paramecium tetraurelia</name>
    <dbReference type="NCBI Taxonomy" id="5888"/>
    <lineage>
        <taxon>Eukaryota</taxon>
        <taxon>Sar</taxon>
        <taxon>Alveolata</taxon>
        <taxon>Ciliophora</taxon>
        <taxon>Intramacronucleata</taxon>
        <taxon>Oligohymenophorea</taxon>
        <taxon>Peniculida</taxon>
        <taxon>Parameciidae</taxon>
        <taxon>Paramecium</taxon>
    </lineage>
</organism>
<dbReference type="RefSeq" id="XP_001431104.1">
    <property type="nucleotide sequence ID" value="XM_001431067.1"/>
</dbReference>
<keyword evidence="1" id="KW-0472">Membrane</keyword>
<proteinExistence type="predicted"/>
<accession>A0BYT9</accession>
<name>A0BYT9_PARTE</name>
<evidence type="ECO:0000313" key="2">
    <source>
        <dbReference type="EMBL" id="CAK63706.1"/>
    </source>
</evidence>